<keyword evidence="3" id="KW-1185">Reference proteome</keyword>
<gene>
    <name evidence="2" type="ORF">GCM10012286_78880</name>
</gene>
<dbReference type="EMBL" id="BMNG01000026">
    <property type="protein sequence ID" value="GGO58788.1"/>
    <property type="molecule type" value="Genomic_DNA"/>
</dbReference>
<feature type="domain" description="DUF3846" evidence="1">
    <location>
        <begin position="11"/>
        <end position="118"/>
    </location>
</feature>
<reference evidence="3" key="1">
    <citation type="journal article" date="2019" name="Int. J. Syst. Evol. Microbiol.">
        <title>The Global Catalogue of Microorganisms (GCM) 10K type strain sequencing project: providing services to taxonomists for standard genome sequencing and annotation.</title>
        <authorList>
            <consortium name="The Broad Institute Genomics Platform"/>
            <consortium name="The Broad Institute Genome Sequencing Center for Infectious Disease"/>
            <person name="Wu L."/>
            <person name="Ma J."/>
        </authorList>
    </citation>
    <scope>NUCLEOTIDE SEQUENCE [LARGE SCALE GENOMIC DNA]</scope>
    <source>
        <strain evidence="3">CGMCC 4.7349</strain>
    </source>
</reference>
<evidence type="ECO:0000259" key="1">
    <source>
        <dbReference type="Pfam" id="PF12957"/>
    </source>
</evidence>
<name>A0ABQ2MU98_9ACTN</name>
<dbReference type="Proteomes" id="UP000656881">
    <property type="component" value="Unassembled WGS sequence"/>
</dbReference>
<accession>A0ABQ2MU98</accession>
<evidence type="ECO:0000313" key="3">
    <source>
        <dbReference type="Proteomes" id="UP000656881"/>
    </source>
</evidence>
<evidence type="ECO:0000313" key="2">
    <source>
        <dbReference type="EMBL" id="GGO58788.1"/>
    </source>
</evidence>
<dbReference type="RefSeq" id="WP_189177517.1">
    <property type="nucleotide sequence ID" value="NZ_BMNG01000026.1"/>
</dbReference>
<dbReference type="InterPro" id="IPR024559">
    <property type="entry name" value="DUF3846"/>
</dbReference>
<comment type="caution">
    <text evidence="2">The sequence shown here is derived from an EMBL/GenBank/DDBJ whole genome shotgun (WGS) entry which is preliminary data.</text>
</comment>
<organism evidence="2 3">
    <name type="scientific">Streptomyces lasiicapitis</name>
    <dbReference type="NCBI Taxonomy" id="1923961"/>
    <lineage>
        <taxon>Bacteria</taxon>
        <taxon>Bacillati</taxon>
        <taxon>Actinomycetota</taxon>
        <taxon>Actinomycetes</taxon>
        <taxon>Kitasatosporales</taxon>
        <taxon>Streptomycetaceae</taxon>
        <taxon>Streptomyces</taxon>
    </lineage>
</organism>
<sequence length="131" mass="14586">MPNTRTTTSFALLIRTDGQFRLLDWPADDNDHLKILYAACDADHIDAVQITERLTMWVDDEGMLNNAPPNLGATRLYALHRPPHQAYYGHALFTGGADAEGNTLGLTQDEAGHLVEQYLTGGRIPAQRTRR</sequence>
<proteinExistence type="predicted"/>
<protein>
    <recommendedName>
        <fullName evidence="1">DUF3846 domain-containing protein</fullName>
    </recommendedName>
</protein>
<dbReference type="Pfam" id="PF12957">
    <property type="entry name" value="DUF3846"/>
    <property type="match status" value="1"/>
</dbReference>